<evidence type="ECO:0000313" key="2">
    <source>
        <dbReference type="EMBL" id="CAF0770722.1"/>
    </source>
</evidence>
<sequence length="88" mass="10300">MDWLVPDVPKSIQNKINHERYIDQRERWASKSSENHLKHAVEESDKLRGEFKIPNAIAEILVNETDTNLNHRPRSKGKIRKDLSSENP</sequence>
<dbReference type="EMBL" id="CAJNOG010000019">
    <property type="protein sequence ID" value="CAF0770722.1"/>
    <property type="molecule type" value="Genomic_DNA"/>
</dbReference>
<accession>A0A813QR92</accession>
<organism evidence="2 4">
    <name type="scientific">Adineta steineri</name>
    <dbReference type="NCBI Taxonomy" id="433720"/>
    <lineage>
        <taxon>Eukaryota</taxon>
        <taxon>Metazoa</taxon>
        <taxon>Spiralia</taxon>
        <taxon>Gnathifera</taxon>
        <taxon>Rotifera</taxon>
        <taxon>Eurotatoria</taxon>
        <taxon>Bdelloidea</taxon>
        <taxon>Adinetida</taxon>
        <taxon>Adinetidae</taxon>
        <taxon>Adineta</taxon>
    </lineage>
</organism>
<dbReference type="AlphaFoldDB" id="A0A813QR92"/>
<gene>
    <name evidence="2" type="ORF">JYZ213_LOCUS3603</name>
    <name evidence="3" type="ORF">OXD698_LOCUS41815</name>
</gene>
<name>A0A813QR92_9BILA</name>
<reference evidence="2" key="1">
    <citation type="submission" date="2021-02" db="EMBL/GenBank/DDBJ databases">
        <authorList>
            <person name="Nowell W R."/>
        </authorList>
    </citation>
    <scope>NUCLEOTIDE SEQUENCE</scope>
</reference>
<dbReference type="EMBL" id="CAJOAZ010010385">
    <property type="protein sequence ID" value="CAF4219864.1"/>
    <property type="molecule type" value="Genomic_DNA"/>
</dbReference>
<feature type="region of interest" description="Disordered" evidence="1">
    <location>
        <begin position="66"/>
        <end position="88"/>
    </location>
</feature>
<comment type="caution">
    <text evidence="2">The sequence shown here is derived from an EMBL/GenBank/DDBJ whole genome shotgun (WGS) entry which is preliminary data.</text>
</comment>
<dbReference type="Proteomes" id="UP000663844">
    <property type="component" value="Unassembled WGS sequence"/>
</dbReference>
<evidence type="ECO:0000313" key="3">
    <source>
        <dbReference type="EMBL" id="CAF4219864.1"/>
    </source>
</evidence>
<protein>
    <submittedName>
        <fullName evidence="2">Uncharacterized protein</fullName>
    </submittedName>
</protein>
<evidence type="ECO:0000256" key="1">
    <source>
        <dbReference type="SAM" id="MobiDB-lite"/>
    </source>
</evidence>
<dbReference type="Proteomes" id="UP000663845">
    <property type="component" value="Unassembled WGS sequence"/>
</dbReference>
<evidence type="ECO:0000313" key="4">
    <source>
        <dbReference type="Proteomes" id="UP000663845"/>
    </source>
</evidence>
<proteinExistence type="predicted"/>